<dbReference type="AlphaFoldDB" id="A0A6C0BJ51"/>
<accession>A0A6C0BJ51</accession>
<organism evidence="3">
    <name type="scientific">viral metagenome</name>
    <dbReference type="NCBI Taxonomy" id="1070528"/>
    <lineage>
        <taxon>unclassified sequences</taxon>
        <taxon>metagenomes</taxon>
        <taxon>organismal metagenomes</taxon>
    </lineage>
</organism>
<sequence length="349" mass="37907">MTTTAEWVGRRGKELSGLSSFLPSFFPDAVPPQRRAVADASWSFPAASRGYPDASPGYPEASRGSWWGGPIASRGGPEASRGRSWWSPTEQRPTETAVSFFSGIFSYLFYLSIISFFIFMILIVVHYTITPVFKFDSSGTSAPIDVSAGITDGQLSWSSGPAPPDSPPSPGFKNLLNADYTLSFDMFVSSDFSTVSSPHVVLYRSTAAKELAANMNISTILTTFTDSNLIVYIDSMKNDLNIITQTTTTNGDVTPEPLPTIVNVPVGSPFRVGIIFTSNYVEVYINGKLEATRILKGTLIGSPGTFYSPPSRVSSSVQIANIQYWARILTPSDLRAIGPVLPEPSFFKR</sequence>
<feature type="region of interest" description="Disordered" evidence="1">
    <location>
        <begin position="69"/>
        <end position="88"/>
    </location>
</feature>
<proteinExistence type="predicted"/>
<evidence type="ECO:0008006" key="4">
    <source>
        <dbReference type="Google" id="ProtNLM"/>
    </source>
</evidence>
<feature type="transmembrane region" description="Helical" evidence="2">
    <location>
        <begin position="107"/>
        <end position="129"/>
    </location>
</feature>
<dbReference type="EMBL" id="MN739167">
    <property type="protein sequence ID" value="QHS92042.1"/>
    <property type="molecule type" value="Genomic_DNA"/>
</dbReference>
<evidence type="ECO:0000256" key="2">
    <source>
        <dbReference type="SAM" id="Phobius"/>
    </source>
</evidence>
<dbReference type="SUPFAM" id="SSF49899">
    <property type="entry name" value="Concanavalin A-like lectins/glucanases"/>
    <property type="match status" value="1"/>
</dbReference>
<reference evidence="3" key="1">
    <citation type="journal article" date="2020" name="Nature">
        <title>Giant virus diversity and host interactions through global metagenomics.</title>
        <authorList>
            <person name="Schulz F."/>
            <person name="Roux S."/>
            <person name="Paez-Espino D."/>
            <person name="Jungbluth S."/>
            <person name="Walsh D.A."/>
            <person name="Denef V.J."/>
            <person name="McMahon K.D."/>
            <person name="Konstantinidis K.T."/>
            <person name="Eloe-Fadrosh E.A."/>
            <person name="Kyrpides N.C."/>
            <person name="Woyke T."/>
        </authorList>
    </citation>
    <scope>NUCLEOTIDE SEQUENCE</scope>
    <source>
        <strain evidence="3">GVMAG-M-3300013285-6</strain>
    </source>
</reference>
<dbReference type="InterPro" id="IPR013320">
    <property type="entry name" value="ConA-like_dom_sf"/>
</dbReference>
<protein>
    <recommendedName>
        <fullName evidence="4">Lectin/glucanase superfamily protein</fullName>
    </recommendedName>
</protein>
<keyword evidence="2" id="KW-0472">Membrane</keyword>
<keyword evidence="2" id="KW-1133">Transmembrane helix</keyword>
<evidence type="ECO:0000256" key="1">
    <source>
        <dbReference type="SAM" id="MobiDB-lite"/>
    </source>
</evidence>
<evidence type="ECO:0000313" key="3">
    <source>
        <dbReference type="EMBL" id="QHS92042.1"/>
    </source>
</evidence>
<name>A0A6C0BJ51_9ZZZZ</name>
<keyword evidence="2" id="KW-0812">Transmembrane</keyword>